<evidence type="ECO:0000313" key="3">
    <source>
        <dbReference type="EMBL" id="MBX0305411.1"/>
    </source>
</evidence>
<evidence type="ECO:0000259" key="2">
    <source>
        <dbReference type="Pfam" id="PF18216"/>
    </source>
</evidence>
<proteinExistence type="predicted"/>
<dbReference type="SUPFAM" id="SSF53328">
    <property type="entry name" value="Formyltransferase"/>
    <property type="match status" value="1"/>
</dbReference>
<accession>A0A8J8C9A5</accession>
<gene>
    <name evidence="3" type="ORF">EGD98_17260</name>
</gene>
<dbReference type="RefSeq" id="WP_220589645.1">
    <property type="nucleotide sequence ID" value="NZ_RKLQ01000003.1"/>
</dbReference>
<dbReference type="PANTHER" id="PTHR11138:SF5">
    <property type="entry name" value="METHIONYL-TRNA FORMYLTRANSFERASE, MITOCHONDRIAL"/>
    <property type="match status" value="1"/>
</dbReference>
<dbReference type="Pfam" id="PF18216">
    <property type="entry name" value="N_formyltrans_C"/>
    <property type="match status" value="1"/>
</dbReference>
<dbReference type="GO" id="GO:0005829">
    <property type="term" value="C:cytosol"/>
    <property type="evidence" value="ECO:0007669"/>
    <property type="project" value="TreeGrafter"/>
</dbReference>
<dbReference type="Proteomes" id="UP000783863">
    <property type="component" value="Unassembled WGS sequence"/>
</dbReference>
<dbReference type="CDD" id="cd08369">
    <property type="entry name" value="FMT_core"/>
    <property type="match status" value="1"/>
</dbReference>
<dbReference type="EMBL" id="RKLQ01000003">
    <property type="protein sequence ID" value="MBX0305411.1"/>
    <property type="molecule type" value="Genomic_DNA"/>
</dbReference>
<keyword evidence="4" id="KW-1185">Reference proteome</keyword>
<dbReference type="Gene3D" id="3.40.50.12230">
    <property type="match status" value="1"/>
</dbReference>
<dbReference type="GO" id="GO:0004479">
    <property type="term" value="F:methionyl-tRNA formyltransferase activity"/>
    <property type="evidence" value="ECO:0007669"/>
    <property type="project" value="TreeGrafter"/>
</dbReference>
<name>A0A8J8C9A5_9EURY</name>
<dbReference type="InterPro" id="IPR036477">
    <property type="entry name" value="Formyl_transf_N_sf"/>
</dbReference>
<dbReference type="InterPro" id="IPR002376">
    <property type="entry name" value="Formyl_transf_N"/>
</dbReference>
<feature type="domain" description="N-formyltransferase dimerization C-terminal" evidence="2">
    <location>
        <begin position="171"/>
        <end position="219"/>
    </location>
</feature>
<dbReference type="AlphaFoldDB" id="A0A8J8C9A5"/>
<evidence type="ECO:0008006" key="5">
    <source>
        <dbReference type="Google" id="ProtNLM"/>
    </source>
</evidence>
<dbReference type="PANTHER" id="PTHR11138">
    <property type="entry name" value="METHIONYL-TRNA FORMYLTRANSFERASE"/>
    <property type="match status" value="1"/>
</dbReference>
<evidence type="ECO:0000313" key="4">
    <source>
        <dbReference type="Proteomes" id="UP000783863"/>
    </source>
</evidence>
<dbReference type="Pfam" id="PF00551">
    <property type="entry name" value="Formyl_trans_N"/>
    <property type="match status" value="1"/>
</dbReference>
<protein>
    <recommendedName>
        <fullName evidence="5">Methionyl-tRNA formyltransferase</fullName>
    </recommendedName>
</protein>
<reference evidence="3" key="1">
    <citation type="submission" date="2021-06" db="EMBL/GenBank/DDBJ databases">
        <title>Halomicroarcula sp. F24A a new haloarchaeum isolated from saline soil.</title>
        <authorList>
            <person name="Duran-Viseras A."/>
            <person name="Sanchez-Porro C."/>
            <person name="Ventosa A."/>
        </authorList>
    </citation>
    <scope>NUCLEOTIDE SEQUENCE</scope>
    <source>
        <strain evidence="3">F24A</strain>
    </source>
</reference>
<sequence length="236" mass="26123">MDVVFLGANNAGFEIYEWLCARDGVRVHALLTRPDQLSLVRELAPDLVVACGFEHVVPPEILAVPDEGCLNVHPGLLPETRGYNPNVWSIVENRPAGVTIHYMTEAVDEGDIVARRTVETSFADTGRTLYERLEAACVDLFSDTWPAIEAGEVDASAQDDGEAAWHTKAEFSELCELDPEAEYTVRELLDRLRALTFPPFDNAYVDVDGERYYLELSITPESETDDAEGAGLLDAY</sequence>
<evidence type="ECO:0000259" key="1">
    <source>
        <dbReference type="Pfam" id="PF00551"/>
    </source>
</evidence>
<feature type="domain" description="Formyl transferase N-terminal" evidence="1">
    <location>
        <begin position="34"/>
        <end position="136"/>
    </location>
</feature>
<comment type="caution">
    <text evidence="3">The sequence shown here is derived from an EMBL/GenBank/DDBJ whole genome shotgun (WGS) entry which is preliminary data.</text>
</comment>
<dbReference type="InterPro" id="IPR040660">
    <property type="entry name" value="N_formyltrans_C"/>
</dbReference>
<organism evidence="3 4">
    <name type="scientific">Haloarcula salinisoli</name>
    <dbReference type="NCBI Taxonomy" id="2487746"/>
    <lineage>
        <taxon>Archaea</taxon>
        <taxon>Methanobacteriati</taxon>
        <taxon>Methanobacteriota</taxon>
        <taxon>Stenosarchaea group</taxon>
        <taxon>Halobacteria</taxon>
        <taxon>Halobacteriales</taxon>
        <taxon>Haloarculaceae</taxon>
        <taxon>Haloarcula</taxon>
    </lineage>
</organism>